<protein>
    <recommendedName>
        <fullName evidence="4">Intracellular septation protein A</fullName>
    </recommendedName>
</protein>
<dbReference type="EMBL" id="JBHRTI010000003">
    <property type="protein sequence ID" value="MFC3147017.1"/>
    <property type="molecule type" value="Genomic_DNA"/>
</dbReference>
<feature type="transmembrane region" description="Helical" evidence="1">
    <location>
        <begin position="175"/>
        <end position="196"/>
    </location>
</feature>
<feature type="transmembrane region" description="Helical" evidence="1">
    <location>
        <begin position="20"/>
        <end position="44"/>
    </location>
</feature>
<accession>A0ABV7H093</accession>
<keyword evidence="1" id="KW-1133">Transmembrane helix</keyword>
<sequence length="202" mass="22210">MKLPALSFANGAGMHIKYSLAYFALPVTCALLGALALAGLAAWLTGTSWNGKLPDWHVLAKFALVTGPVAIGLAIGVYLGAGLNLLIATHVLGWPKDRIDLVFWTGRAPADWLDTDWLPPSGPALIAAQEKWQRDREIGPLRFISKHGLIWGTGMFCATSLIPQFVNWSDRSPEILAMGMAIWVVCGVWIGWWRYYREPIPE</sequence>
<evidence type="ECO:0000313" key="3">
    <source>
        <dbReference type="Proteomes" id="UP001595556"/>
    </source>
</evidence>
<evidence type="ECO:0000256" key="1">
    <source>
        <dbReference type="SAM" id="Phobius"/>
    </source>
</evidence>
<feature type="transmembrane region" description="Helical" evidence="1">
    <location>
        <begin position="64"/>
        <end position="88"/>
    </location>
</feature>
<name>A0ABV7H093_9BURK</name>
<comment type="caution">
    <text evidence="2">The sequence shown here is derived from an EMBL/GenBank/DDBJ whole genome shotgun (WGS) entry which is preliminary data.</text>
</comment>
<keyword evidence="3" id="KW-1185">Reference proteome</keyword>
<gene>
    <name evidence="2" type="ORF">ACFOEN_05085</name>
</gene>
<reference evidence="3" key="1">
    <citation type="journal article" date="2019" name="Int. J. Syst. Evol. Microbiol.">
        <title>The Global Catalogue of Microorganisms (GCM) 10K type strain sequencing project: providing services to taxonomists for standard genome sequencing and annotation.</title>
        <authorList>
            <consortium name="The Broad Institute Genomics Platform"/>
            <consortium name="The Broad Institute Genome Sequencing Center for Infectious Disease"/>
            <person name="Wu L."/>
            <person name="Ma J."/>
        </authorList>
    </citation>
    <scope>NUCLEOTIDE SEQUENCE [LARGE SCALE GENOMIC DNA]</scope>
    <source>
        <strain evidence="3">KCTC 52168</strain>
    </source>
</reference>
<dbReference type="RefSeq" id="WP_377301703.1">
    <property type="nucleotide sequence ID" value="NZ_CP180191.1"/>
</dbReference>
<keyword evidence="1" id="KW-0812">Transmembrane</keyword>
<keyword evidence="1" id="KW-0472">Membrane</keyword>
<evidence type="ECO:0008006" key="4">
    <source>
        <dbReference type="Google" id="ProtNLM"/>
    </source>
</evidence>
<proteinExistence type="predicted"/>
<evidence type="ECO:0000313" key="2">
    <source>
        <dbReference type="EMBL" id="MFC3147017.1"/>
    </source>
</evidence>
<organism evidence="2 3">
    <name type="scientific">Piscinibacterium candidicorallinum</name>
    <dbReference type="NCBI Taxonomy" id="1793872"/>
    <lineage>
        <taxon>Bacteria</taxon>
        <taxon>Pseudomonadati</taxon>
        <taxon>Pseudomonadota</taxon>
        <taxon>Betaproteobacteria</taxon>
        <taxon>Burkholderiales</taxon>
        <taxon>Piscinibacterium</taxon>
    </lineage>
</organism>
<dbReference type="Proteomes" id="UP001595556">
    <property type="component" value="Unassembled WGS sequence"/>
</dbReference>
<feature type="transmembrane region" description="Helical" evidence="1">
    <location>
        <begin position="149"/>
        <end position="169"/>
    </location>
</feature>